<evidence type="ECO:0008006" key="4">
    <source>
        <dbReference type="Google" id="ProtNLM"/>
    </source>
</evidence>
<dbReference type="Proteomes" id="UP000002945">
    <property type="component" value="Unassembled WGS sequence"/>
</dbReference>
<dbReference type="HOGENOM" id="CLU_125018_2_1_10"/>
<evidence type="ECO:0000256" key="1">
    <source>
        <dbReference type="SAM" id="SignalP"/>
    </source>
</evidence>
<protein>
    <recommendedName>
        <fullName evidence="4">DUF2141 domain-containing protein</fullName>
    </recommendedName>
</protein>
<reference evidence="2 3" key="1">
    <citation type="journal article" date="2011" name="J. Bacteriol.">
        <title>Genome sequence of the algicidal bacterium Kordia algicida OT-1.</title>
        <authorList>
            <person name="Lee H.S."/>
            <person name="Kang S.G."/>
            <person name="Kwon K.K."/>
            <person name="Lee J.H."/>
            <person name="Kim S.J."/>
        </authorList>
    </citation>
    <scope>NUCLEOTIDE SEQUENCE [LARGE SCALE GENOMIC DNA]</scope>
    <source>
        <strain evidence="2 3">OT-1</strain>
    </source>
</reference>
<sequence length="142" mass="15652">MKNLLLIAVFFTGLFTATAQTTTSEEGVTITVTVDKIKNNKGKMLFALHTEDTFMKKKPIQATGSTIEGNTVKVTFTNVPKGAYAISCVHDENDNGRMDFEENGMPKEDYGMSNNPMSYGPPQFDPSKFMVADKDVTLNIIL</sequence>
<accession>A9E646</accession>
<dbReference type="AlphaFoldDB" id="A9E646"/>
<comment type="caution">
    <text evidence="2">The sequence shown here is derived from an EMBL/GenBank/DDBJ whole genome shotgun (WGS) entry which is preliminary data.</text>
</comment>
<dbReference type="OrthoDB" id="9788332at2"/>
<proteinExistence type="predicted"/>
<evidence type="ECO:0000313" key="3">
    <source>
        <dbReference type="Proteomes" id="UP000002945"/>
    </source>
</evidence>
<dbReference type="RefSeq" id="WP_007092884.1">
    <property type="nucleotide sequence ID" value="NZ_CP142125.1"/>
</dbReference>
<feature type="signal peptide" evidence="1">
    <location>
        <begin position="1"/>
        <end position="19"/>
    </location>
</feature>
<gene>
    <name evidence="2" type="ORF">KAOT1_01544</name>
</gene>
<dbReference type="eggNOG" id="COG4704">
    <property type="taxonomic scope" value="Bacteria"/>
</dbReference>
<name>A9E646_9FLAO</name>
<dbReference type="EMBL" id="ABIB01000011">
    <property type="protein sequence ID" value="EDP94978.1"/>
    <property type="molecule type" value="Genomic_DNA"/>
</dbReference>
<feature type="chain" id="PRO_5002737120" description="DUF2141 domain-containing protein" evidence="1">
    <location>
        <begin position="20"/>
        <end position="142"/>
    </location>
</feature>
<dbReference type="InterPro" id="IPR018673">
    <property type="entry name" value="DUF2141"/>
</dbReference>
<organism evidence="2 3">
    <name type="scientific">Kordia algicida OT-1</name>
    <dbReference type="NCBI Taxonomy" id="391587"/>
    <lineage>
        <taxon>Bacteria</taxon>
        <taxon>Pseudomonadati</taxon>
        <taxon>Bacteroidota</taxon>
        <taxon>Flavobacteriia</taxon>
        <taxon>Flavobacteriales</taxon>
        <taxon>Flavobacteriaceae</taxon>
        <taxon>Kordia</taxon>
    </lineage>
</organism>
<dbReference type="STRING" id="391587.KAOT1_01544"/>
<dbReference type="Pfam" id="PF09912">
    <property type="entry name" value="DUF2141"/>
    <property type="match status" value="1"/>
</dbReference>
<keyword evidence="3" id="KW-1185">Reference proteome</keyword>
<keyword evidence="1" id="KW-0732">Signal</keyword>
<evidence type="ECO:0000313" key="2">
    <source>
        <dbReference type="EMBL" id="EDP94978.1"/>
    </source>
</evidence>